<protein>
    <submittedName>
        <fullName evidence="1">Uncharacterized protein</fullName>
    </submittedName>
</protein>
<evidence type="ECO:0000313" key="2">
    <source>
        <dbReference type="Proteomes" id="UP001320706"/>
    </source>
</evidence>
<gene>
    <name evidence="1" type="ORF">M8818_007402</name>
</gene>
<organism evidence="1 2">
    <name type="scientific">Zalaria obscura</name>
    <dbReference type="NCBI Taxonomy" id="2024903"/>
    <lineage>
        <taxon>Eukaryota</taxon>
        <taxon>Fungi</taxon>
        <taxon>Dikarya</taxon>
        <taxon>Ascomycota</taxon>
        <taxon>Pezizomycotina</taxon>
        <taxon>Dothideomycetes</taxon>
        <taxon>Dothideomycetidae</taxon>
        <taxon>Dothideales</taxon>
        <taxon>Zalariaceae</taxon>
        <taxon>Zalaria</taxon>
    </lineage>
</organism>
<dbReference type="Proteomes" id="UP001320706">
    <property type="component" value="Unassembled WGS sequence"/>
</dbReference>
<accession>A0ACC3S3L0</accession>
<sequence length="129" mass="14961">MYNNGLQCQIPYFLHFKNSSIGRFKNALQCEPSRFLRYISERSCLLQRNGKQSSSIPKSAISPRVTVPSGSSPAKDGTQSPLDLRRRRRQVASKPQRAHRLQSSKNRQMPAQDLLHRSHQAQRRRYIDR</sequence>
<comment type="caution">
    <text evidence="1">The sequence shown here is derived from an EMBL/GenBank/DDBJ whole genome shotgun (WGS) entry which is preliminary data.</text>
</comment>
<reference evidence="1" key="1">
    <citation type="submission" date="2024-02" db="EMBL/GenBank/DDBJ databases">
        <title>Metagenome Assembled Genome of Zalaria obscura JY119.</title>
        <authorList>
            <person name="Vighnesh L."/>
            <person name="Jagadeeshwari U."/>
            <person name="Venkata Ramana C."/>
            <person name="Sasikala C."/>
        </authorList>
    </citation>
    <scope>NUCLEOTIDE SEQUENCE</scope>
    <source>
        <strain evidence="1">JY119</strain>
    </source>
</reference>
<keyword evidence="2" id="KW-1185">Reference proteome</keyword>
<dbReference type="EMBL" id="JAMKPW020000043">
    <property type="protein sequence ID" value="KAK8194214.1"/>
    <property type="molecule type" value="Genomic_DNA"/>
</dbReference>
<evidence type="ECO:0000313" key="1">
    <source>
        <dbReference type="EMBL" id="KAK8194214.1"/>
    </source>
</evidence>
<name>A0ACC3S3L0_9PEZI</name>
<proteinExistence type="predicted"/>